<proteinExistence type="predicted"/>
<evidence type="ECO:0000313" key="1">
    <source>
        <dbReference type="EMBL" id="CAA6826184.1"/>
    </source>
</evidence>
<gene>
    <name evidence="1" type="ORF">HELGO_WM20542</name>
</gene>
<dbReference type="EMBL" id="CACVAQ010000375">
    <property type="protein sequence ID" value="CAA6826184.1"/>
    <property type="molecule type" value="Genomic_DNA"/>
</dbReference>
<protein>
    <submittedName>
        <fullName evidence="1">Uncharacterized protein</fullName>
    </submittedName>
</protein>
<accession>A0A6S6U3E5</accession>
<organism evidence="1">
    <name type="scientific">uncultured Aureispira sp</name>
    <dbReference type="NCBI Taxonomy" id="1331704"/>
    <lineage>
        <taxon>Bacteria</taxon>
        <taxon>Pseudomonadati</taxon>
        <taxon>Bacteroidota</taxon>
        <taxon>Saprospiria</taxon>
        <taxon>Saprospirales</taxon>
        <taxon>Saprospiraceae</taxon>
        <taxon>Aureispira</taxon>
        <taxon>environmental samples</taxon>
    </lineage>
</organism>
<dbReference type="AlphaFoldDB" id="A0A6S6U3E5"/>
<sequence>MKDFNIVEVAQILNKMELELKKYSRLFAEDGNITASEQKVLDMLKLKLAKVKASTEKNINAKAFSKEDLGDLPKALLDFINKNIPDKDKAREIIEVVKKIYDSNIKDQEYEVKRKVATQALKNTLEAKKENFTHADFHAEYEKLFRNGLIIGTEVDVNEVDIKDVDPGVNGPKTKIKLLKGGVFKKKLGDYFTLKGEVVIDHKVGDNALLKMKGDILDNEVVLKLFKNEFDLLATKTSTTLLELGSEVENIAGYEWLTFTLKADVGSIEADLPSMDLSLSMVKITGTFSGSPTKKFLSSLSPSLGELSDVLSVAVNGKLEFNIKASKDDVKWISKISKLSEGLADKIEELPDLIKEAKENQSKARRARKDFEKAKTQGVKAAKAAKQEAVVADKLYQKTRRKVIKYGKDINKRVKNINAASTKISKAGKPVAKAVKSFFGKRAARVLMKFIPGLNIISTALDVYDIVTVVAPVVIKFIGDFWEEMNQLPDPIDVDDRVRDFFEFIGQEDKLGHMTQSLADKYKIFFKSFNEIGYDDFKTKLAKLQGTVVYKSVEDYLDALIEKKAYFAEQMGSDDNMIKQKIRADYVADSAIINEGAQIITVKKEISFPHSNNEAVTPVQLFQYQITNNK</sequence>
<reference evidence="1" key="1">
    <citation type="submission" date="2020-01" db="EMBL/GenBank/DDBJ databases">
        <authorList>
            <person name="Meier V. D."/>
            <person name="Meier V D."/>
        </authorList>
    </citation>
    <scope>NUCLEOTIDE SEQUENCE</scope>
    <source>
        <strain evidence="1">HLG_WM_MAG_10</strain>
    </source>
</reference>
<name>A0A6S6U3E5_9BACT</name>